<name>A0AA38NDC1_9AGAR</name>
<proteinExistence type="predicted"/>
<feature type="compositionally biased region" description="Basic and acidic residues" evidence="1">
    <location>
        <begin position="25"/>
        <end position="34"/>
    </location>
</feature>
<gene>
    <name evidence="2" type="ORF">GGU10DRAFT_374649</name>
</gene>
<evidence type="ECO:0000256" key="1">
    <source>
        <dbReference type="SAM" id="MobiDB-lite"/>
    </source>
</evidence>
<dbReference type="AlphaFoldDB" id="A0AA38NDC1"/>
<evidence type="ECO:0000313" key="3">
    <source>
        <dbReference type="Proteomes" id="UP001163798"/>
    </source>
</evidence>
<reference evidence="2" key="1">
    <citation type="submission" date="2022-08" db="EMBL/GenBank/DDBJ databases">
        <authorList>
            <consortium name="DOE Joint Genome Institute"/>
            <person name="Min B."/>
            <person name="Riley R."/>
            <person name="Sierra-Patev S."/>
            <person name="Naranjo-Ortiz M."/>
            <person name="Looney B."/>
            <person name="Konkel Z."/>
            <person name="Slot J.C."/>
            <person name="Sakamoto Y."/>
            <person name="Steenwyk J.L."/>
            <person name="Rokas A."/>
            <person name="Carro J."/>
            <person name="Camarero S."/>
            <person name="Ferreira P."/>
            <person name="Molpeceres G."/>
            <person name="Ruiz-Duenas F.J."/>
            <person name="Serrano A."/>
            <person name="Henrissat B."/>
            <person name="Drula E."/>
            <person name="Hughes K.W."/>
            <person name="Mata J.L."/>
            <person name="Ishikawa N.K."/>
            <person name="Vargas-Isla R."/>
            <person name="Ushijima S."/>
            <person name="Smith C.A."/>
            <person name="Ahrendt S."/>
            <person name="Andreopoulos W."/>
            <person name="He G."/>
            <person name="Labutti K."/>
            <person name="Lipzen A."/>
            <person name="Ng V."/>
            <person name="Sandor L."/>
            <person name="Barry K."/>
            <person name="Martinez A.T."/>
            <person name="Xiao Y."/>
            <person name="Gibbons J.G."/>
            <person name="Terashima K."/>
            <person name="Hibbett D.S."/>
            <person name="Grigoriev I.V."/>
        </authorList>
    </citation>
    <scope>NUCLEOTIDE SEQUENCE</scope>
    <source>
        <strain evidence="2">TFB10291</strain>
    </source>
</reference>
<comment type="caution">
    <text evidence="2">The sequence shown here is derived from an EMBL/GenBank/DDBJ whole genome shotgun (WGS) entry which is preliminary data.</text>
</comment>
<accession>A0AA38NDC1</accession>
<evidence type="ECO:0000313" key="2">
    <source>
        <dbReference type="EMBL" id="KAJ3786676.1"/>
    </source>
</evidence>
<dbReference type="Proteomes" id="UP001163798">
    <property type="component" value="Unassembled WGS sequence"/>
</dbReference>
<feature type="compositionally biased region" description="Basic and acidic residues" evidence="1">
    <location>
        <begin position="87"/>
        <end position="105"/>
    </location>
</feature>
<organism evidence="2 3">
    <name type="scientific">Lentinula aff. detonsa</name>
    <dbReference type="NCBI Taxonomy" id="2804958"/>
    <lineage>
        <taxon>Eukaryota</taxon>
        <taxon>Fungi</taxon>
        <taxon>Dikarya</taxon>
        <taxon>Basidiomycota</taxon>
        <taxon>Agaricomycotina</taxon>
        <taxon>Agaricomycetes</taxon>
        <taxon>Agaricomycetidae</taxon>
        <taxon>Agaricales</taxon>
        <taxon>Marasmiineae</taxon>
        <taxon>Omphalotaceae</taxon>
        <taxon>Lentinula</taxon>
    </lineage>
</organism>
<feature type="compositionally biased region" description="Polar residues" evidence="1">
    <location>
        <begin position="1"/>
        <end position="14"/>
    </location>
</feature>
<dbReference type="EMBL" id="MU793308">
    <property type="protein sequence ID" value="KAJ3786676.1"/>
    <property type="molecule type" value="Genomic_DNA"/>
</dbReference>
<protein>
    <submittedName>
        <fullName evidence="2">Uncharacterized protein</fullName>
    </submittedName>
</protein>
<keyword evidence="3" id="KW-1185">Reference proteome</keyword>
<sequence length="197" mass="21735">MSNRNLRSQRTQSDPAVPSALDTTSRMDKPETRSDSPLTPIESEGLLRAPSPKGQGYESALSEPDEAESFGPVENDSKHPKTSGAKGGREEPPALHQKSRTEEPAVKTNAVTNVNKRSVSLSLEQELTIQMAEANLSQEQRERLEQRQSSVRICYDHAKSNSRGPDDHSRYLTSLLSSVAELTSAILFTLCFYIPHT</sequence>
<feature type="region of interest" description="Disordered" evidence="1">
    <location>
        <begin position="1"/>
        <end position="108"/>
    </location>
</feature>